<dbReference type="EMBL" id="MHWE01000014">
    <property type="protein sequence ID" value="OHB03696.1"/>
    <property type="molecule type" value="Genomic_DNA"/>
</dbReference>
<sequence length="140" mass="15883">MHNYELYYILLSRFVFLWYCCLRKLNLKPLEEKCRVHWMDSSETLCSRGNQFGIFPRTRTTHPTRSSVMTVEDGGAQPAETEGGSLAATRKAESVRGWAVTTQYLRVKLQSTALMSVHGRMPESAPKKTQIFGGGFSFVL</sequence>
<organism evidence="2 3">
    <name type="scientific">Candidatus Zambryskibacteria bacterium RIFCSPLOWO2_01_FULL_45_21</name>
    <dbReference type="NCBI Taxonomy" id="1802761"/>
    <lineage>
        <taxon>Bacteria</taxon>
        <taxon>Candidatus Zambryskiibacteriota</taxon>
    </lineage>
</organism>
<evidence type="ECO:0000256" key="1">
    <source>
        <dbReference type="SAM" id="MobiDB-lite"/>
    </source>
</evidence>
<dbReference type="Proteomes" id="UP000176800">
    <property type="component" value="Unassembled WGS sequence"/>
</dbReference>
<comment type="caution">
    <text evidence="2">The sequence shown here is derived from an EMBL/GenBank/DDBJ whole genome shotgun (WGS) entry which is preliminary data.</text>
</comment>
<proteinExistence type="predicted"/>
<name>A0A1G2U2F3_9BACT</name>
<gene>
    <name evidence="2" type="ORF">A3B14_01475</name>
</gene>
<feature type="region of interest" description="Disordered" evidence="1">
    <location>
        <begin position="61"/>
        <end position="83"/>
    </location>
</feature>
<dbReference type="AlphaFoldDB" id="A0A1G2U2F3"/>
<evidence type="ECO:0000313" key="2">
    <source>
        <dbReference type="EMBL" id="OHB03696.1"/>
    </source>
</evidence>
<evidence type="ECO:0000313" key="3">
    <source>
        <dbReference type="Proteomes" id="UP000176800"/>
    </source>
</evidence>
<reference evidence="2 3" key="1">
    <citation type="journal article" date="2016" name="Nat. Commun.">
        <title>Thousands of microbial genomes shed light on interconnected biogeochemical processes in an aquifer system.</title>
        <authorList>
            <person name="Anantharaman K."/>
            <person name="Brown C.T."/>
            <person name="Hug L.A."/>
            <person name="Sharon I."/>
            <person name="Castelle C.J."/>
            <person name="Probst A.J."/>
            <person name="Thomas B.C."/>
            <person name="Singh A."/>
            <person name="Wilkins M.J."/>
            <person name="Karaoz U."/>
            <person name="Brodie E.L."/>
            <person name="Williams K.H."/>
            <person name="Hubbard S.S."/>
            <person name="Banfield J.F."/>
        </authorList>
    </citation>
    <scope>NUCLEOTIDE SEQUENCE [LARGE SCALE GENOMIC DNA]</scope>
</reference>
<protein>
    <submittedName>
        <fullName evidence="2">Uncharacterized protein</fullName>
    </submittedName>
</protein>
<accession>A0A1G2U2F3</accession>